<evidence type="ECO:0000256" key="2">
    <source>
        <dbReference type="SAM" id="Phobius"/>
    </source>
</evidence>
<feature type="compositionally biased region" description="Polar residues" evidence="1">
    <location>
        <begin position="70"/>
        <end position="80"/>
    </location>
</feature>
<evidence type="ECO:0000313" key="3">
    <source>
        <dbReference type="EMBL" id="SNR87185.1"/>
    </source>
</evidence>
<feature type="transmembrane region" description="Helical" evidence="2">
    <location>
        <begin position="6"/>
        <end position="22"/>
    </location>
</feature>
<name>A0A238ZV29_9PSED</name>
<feature type="region of interest" description="Disordered" evidence="1">
    <location>
        <begin position="69"/>
        <end position="89"/>
    </location>
</feature>
<accession>A0A238ZV29</accession>
<dbReference type="AlphaFoldDB" id="A0A238ZV29"/>
<proteinExistence type="predicted"/>
<keyword evidence="2" id="KW-0472">Membrane</keyword>
<keyword evidence="2" id="KW-0812">Transmembrane</keyword>
<evidence type="ECO:0000313" key="4">
    <source>
        <dbReference type="Proteomes" id="UP000242915"/>
    </source>
</evidence>
<reference evidence="4" key="1">
    <citation type="submission" date="2017-06" db="EMBL/GenBank/DDBJ databases">
        <authorList>
            <person name="Varghese N."/>
            <person name="Submissions S."/>
        </authorList>
    </citation>
    <scope>NUCLEOTIDE SEQUENCE [LARGE SCALE GENOMIC DNA]</scope>
    <source>
        <strain evidence="4">CIP 108523</strain>
    </source>
</reference>
<sequence>MSEKIIIALVVIVSLAAHYWLYRWVKFKIDEGVILKCLEDAKAASGQGQLDSPSIARQTQMKPQRIAQVCRQSPRIQSSPGAEETWKLS</sequence>
<dbReference type="RefSeq" id="WP_010485135.1">
    <property type="nucleotide sequence ID" value="NZ_FZOG01000001.1"/>
</dbReference>
<keyword evidence="2" id="KW-1133">Transmembrane helix</keyword>
<organism evidence="3 4">
    <name type="scientific">Pseudomonas segetis</name>
    <dbReference type="NCBI Taxonomy" id="298908"/>
    <lineage>
        <taxon>Bacteria</taxon>
        <taxon>Pseudomonadati</taxon>
        <taxon>Pseudomonadota</taxon>
        <taxon>Gammaproteobacteria</taxon>
        <taxon>Pseudomonadales</taxon>
        <taxon>Pseudomonadaceae</taxon>
        <taxon>Pseudomonas</taxon>
    </lineage>
</organism>
<dbReference type="EMBL" id="FZOG01000001">
    <property type="protein sequence ID" value="SNR87185.1"/>
    <property type="molecule type" value="Genomic_DNA"/>
</dbReference>
<keyword evidence="4" id="KW-1185">Reference proteome</keyword>
<dbReference type="Proteomes" id="UP000242915">
    <property type="component" value="Unassembled WGS sequence"/>
</dbReference>
<gene>
    <name evidence="3" type="ORF">SAMN05216255_0716</name>
</gene>
<evidence type="ECO:0000256" key="1">
    <source>
        <dbReference type="SAM" id="MobiDB-lite"/>
    </source>
</evidence>
<protein>
    <submittedName>
        <fullName evidence="3">Uncharacterized protein</fullName>
    </submittedName>
</protein>